<evidence type="ECO:0000256" key="8">
    <source>
        <dbReference type="HAMAP-Rule" id="MF_00265"/>
    </source>
</evidence>
<dbReference type="SUPFAM" id="SSF88723">
    <property type="entry name" value="PIN domain-like"/>
    <property type="match status" value="1"/>
</dbReference>
<feature type="binding site" evidence="8">
    <location>
        <position position="100"/>
    </location>
    <ligand>
        <name>Mg(2+)</name>
        <dbReference type="ChEBI" id="CHEBI:18420"/>
    </ligand>
</feature>
<keyword evidence="2 8" id="KW-1277">Toxin-antitoxin system</keyword>
<dbReference type="PANTHER" id="PTHR33653:SF1">
    <property type="entry name" value="RIBONUCLEASE VAPC2"/>
    <property type="match status" value="1"/>
</dbReference>
<dbReference type="AlphaFoldDB" id="A0A7W7ZWA5"/>
<evidence type="ECO:0000256" key="4">
    <source>
        <dbReference type="ARBA" id="ARBA00022723"/>
    </source>
</evidence>
<protein>
    <recommendedName>
        <fullName evidence="8">Ribonuclease VapC</fullName>
        <shortName evidence="8">RNase VapC</shortName>
        <ecNumber evidence="8">3.1.-.-</ecNumber>
    </recommendedName>
    <alternativeName>
        <fullName evidence="8">Toxin VapC</fullName>
    </alternativeName>
</protein>
<evidence type="ECO:0000256" key="2">
    <source>
        <dbReference type="ARBA" id="ARBA00022649"/>
    </source>
</evidence>
<keyword evidence="6 8" id="KW-0460">Magnesium</keyword>
<comment type="similarity">
    <text evidence="7 8">Belongs to the PINc/VapC protein family.</text>
</comment>
<name>A0A7W7ZWA5_9ACTN</name>
<sequence>MIVDSSAIIAIITAEPDAAVFAKAIAEARSARMSAANWLEASIVADGRGDPVVRREFDELIAQADIVVEAVTLEQARIAREAYRDFGRGSGHPAKLNFGDCFAYALAKDTGEPLLYKGNDFSHTDLPSAL</sequence>
<comment type="function">
    <text evidence="8">Toxic component of a toxin-antitoxin (TA) system. An RNase.</text>
</comment>
<dbReference type="PANTHER" id="PTHR33653">
    <property type="entry name" value="RIBONUCLEASE VAPC2"/>
    <property type="match status" value="1"/>
</dbReference>
<dbReference type="RefSeq" id="WP_184957678.1">
    <property type="nucleotide sequence ID" value="NZ_JACHIN010000001.1"/>
</dbReference>
<dbReference type="Proteomes" id="UP000568380">
    <property type="component" value="Unassembled WGS sequence"/>
</dbReference>
<evidence type="ECO:0000256" key="7">
    <source>
        <dbReference type="ARBA" id="ARBA00038093"/>
    </source>
</evidence>
<dbReference type="HAMAP" id="MF_00265">
    <property type="entry name" value="VapC_Nob1"/>
    <property type="match status" value="1"/>
</dbReference>
<dbReference type="InterPro" id="IPR050556">
    <property type="entry name" value="Type_II_TA_system_RNase"/>
</dbReference>
<keyword evidence="3 8" id="KW-0540">Nuclease</keyword>
<keyword evidence="11" id="KW-1185">Reference proteome</keyword>
<feature type="domain" description="PIN" evidence="9">
    <location>
        <begin position="1"/>
        <end position="125"/>
    </location>
</feature>
<dbReference type="InterPro" id="IPR022907">
    <property type="entry name" value="VapC_family"/>
</dbReference>
<evidence type="ECO:0000256" key="1">
    <source>
        <dbReference type="ARBA" id="ARBA00001946"/>
    </source>
</evidence>
<keyword evidence="5 8" id="KW-0378">Hydrolase</keyword>
<dbReference type="EMBL" id="JACHIN010000001">
    <property type="protein sequence ID" value="MBB5074674.1"/>
    <property type="molecule type" value="Genomic_DNA"/>
</dbReference>
<dbReference type="GO" id="GO:0000287">
    <property type="term" value="F:magnesium ion binding"/>
    <property type="evidence" value="ECO:0007669"/>
    <property type="project" value="UniProtKB-UniRule"/>
</dbReference>
<comment type="caution">
    <text evidence="10">The sequence shown here is derived from an EMBL/GenBank/DDBJ whole genome shotgun (WGS) entry which is preliminary data.</text>
</comment>
<dbReference type="CDD" id="cd09871">
    <property type="entry name" value="PIN_MtVapC28-VapC30-like"/>
    <property type="match status" value="1"/>
</dbReference>
<accession>A0A7W7ZWA5</accession>
<keyword evidence="8" id="KW-0800">Toxin</keyword>
<evidence type="ECO:0000313" key="10">
    <source>
        <dbReference type="EMBL" id="MBB5074674.1"/>
    </source>
</evidence>
<gene>
    <name evidence="8" type="primary">vapC</name>
    <name evidence="10" type="ORF">HNR40_000120</name>
</gene>
<proteinExistence type="inferred from homology"/>
<evidence type="ECO:0000313" key="11">
    <source>
        <dbReference type="Proteomes" id="UP000568380"/>
    </source>
</evidence>
<dbReference type="InterPro" id="IPR029060">
    <property type="entry name" value="PIN-like_dom_sf"/>
</dbReference>
<feature type="binding site" evidence="8">
    <location>
        <position position="4"/>
    </location>
    <ligand>
        <name>Mg(2+)</name>
        <dbReference type="ChEBI" id="CHEBI:18420"/>
    </ligand>
</feature>
<dbReference type="GO" id="GO:0004540">
    <property type="term" value="F:RNA nuclease activity"/>
    <property type="evidence" value="ECO:0007669"/>
    <property type="project" value="InterPro"/>
</dbReference>
<dbReference type="GO" id="GO:0016787">
    <property type="term" value="F:hydrolase activity"/>
    <property type="evidence" value="ECO:0007669"/>
    <property type="project" value="UniProtKB-KW"/>
</dbReference>
<keyword evidence="4 8" id="KW-0479">Metal-binding</keyword>
<dbReference type="EC" id="3.1.-.-" evidence="8"/>
<evidence type="ECO:0000256" key="3">
    <source>
        <dbReference type="ARBA" id="ARBA00022722"/>
    </source>
</evidence>
<dbReference type="Pfam" id="PF01850">
    <property type="entry name" value="PIN"/>
    <property type="match status" value="1"/>
</dbReference>
<reference evidence="10 11" key="1">
    <citation type="submission" date="2020-08" db="EMBL/GenBank/DDBJ databases">
        <title>Genomic Encyclopedia of Type Strains, Phase IV (KMG-IV): sequencing the most valuable type-strain genomes for metagenomic binning, comparative biology and taxonomic classification.</title>
        <authorList>
            <person name="Goeker M."/>
        </authorList>
    </citation>
    <scope>NUCLEOTIDE SEQUENCE [LARGE SCALE GENOMIC DNA]</scope>
    <source>
        <strain evidence="10 11">DSM 45385</strain>
    </source>
</reference>
<dbReference type="Gene3D" id="3.40.50.1010">
    <property type="entry name" value="5'-nuclease"/>
    <property type="match status" value="1"/>
</dbReference>
<evidence type="ECO:0000256" key="5">
    <source>
        <dbReference type="ARBA" id="ARBA00022801"/>
    </source>
</evidence>
<evidence type="ECO:0000259" key="9">
    <source>
        <dbReference type="Pfam" id="PF01850"/>
    </source>
</evidence>
<evidence type="ECO:0000256" key="6">
    <source>
        <dbReference type="ARBA" id="ARBA00022842"/>
    </source>
</evidence>
<organism evidence="10 11">
    <name type="scientific">Nonomuraea endophytica</name>
    <dbReference type="NCBI Taxonomy" id="714136"/>
    <lineage>
        <taxon>Bacteria</taxon>
        <taxon>Bacillati</taxon>
        <taxon>Actinomycetota</taxon>
        <taxon>Actinomycetes</taxon>
        <taxon>Streptosporangiales</taxon>
        <taxon>Streptosporangiaceae</taxon>
        <taxon>Nonomuraea</taxon>
    </lineage>
</organism>
<dbReference type="GO" id="GO:0090729">
    <property type="term" value="F:toxin activity"/>
    <property type="evidence" value="ECO:0007669"/>
    <property type="project" value="UniProtKB-KW"/>
</dbReference>
<comment type="cofactor">
    <cofactor evidence="1 8">
        <name>Mg(2+)</name>
        <dbReference type="ChEBI" id="CHEBI:18420"/>
    </cofactor>
</comment>
<dbReference type="InterPro" id="IPR002716">
    <property type="entry name" value="PIN_dom"/>
</dbReference>